<keyword evidence="2" id="KW-1003">Cell membrane</keyword>
<accession>A0A518HEU0</accession>
<dbReference type="PANTHER" id="PTHR43738:SF3">
    <property type="entry name" value="ABC TRANSPORTER PERMEASE"/>
    <property type="match status" value="1"/>
</dbReference>
<dbReference type="InterPro" id="IPR025857">
    <property type="entry name" value="MacB_PCD"/>
</dbReference>
<feature type="domain" description="ABC3 transporter permease C-terminal" evidence="7">
    <location>
        <begin position="259"/>
        <end position="379"/>
    </location>
</feature>
<proteinExistence type="predicted"/>
<organism evidence="9 10">
    <name type="scientific">Tautonia plasticadhaerens</name>
    <dbReference type="NCBI Taxonomy" id="2527974"/>
    <lineage>
        <taxon>Bacteria</taxon>
        <taxon>Pseudomonadati</taxon>
        <taxon>Planctomycetota</taxon>
        <taxon>Planctomycetia</taxon>
        <taxon>Isosphaerales</taxon>
        <taxon>Isosphaeraceae</taxon>
        <taxon>Tautonia</taxon>
    </lineage>
</organism>
<keyword evidence="9" id="KW-0547">Nucleotide-binding</keyword>
<feature type="transmembrane region" description="Helical" evidence="6">
    <location>
        <begin position="255"/>
        <end position="280"/>
    </location>
</feature>
<dbReference type="Proteomes" id="UP000317835">
    <property type="component" value="Plasmid pElP_2"/>
</dbReference>
<dbReference type="InterPro" id="IPR051125">
    <property type="entry name" value="ABC-4/HrtB_transporter"/>
</dbReference>
<dbReference type="EMBL" id="CP036428">
    <property type="protein sequence ID" value="QDV39348.1"/>
    <property type="molecule type" value="Genomic_DNA"/>
</dbReference>
<evidence type="ECO:0000313" key="10">
    <source>
        <dbReference type="Proteomes" id="UP000317835"/>
    </source>
</evidence>
<dbReference type="AlphaFoldDB" id="A0A518HEU0"/>
<dbReference type="PROSITE" id="PS51257">
    <property type="entry name" value="PROKAR_LIPOPROTEIN"/>
    <property type="match status" value="1"/>
</dbReference>
<evidence type="ECO:0000256" key="1">
    <source>
        <dbReference type="ARBA" id="ARBA00004651"/>
    </source>
</evidence>
<evidence type="ECO:0000256" key="2">
    <source>
        <dbReference type="ARBA" id="ARBA00022475"/>
    </source>
</evidence>
<feature type="domain" description="MacB-like periplasmic core" evidence="8">
    <location>
        <begin position="18"/>
        <end position="228"/>
    </location>
</feature>
<reference evidence="9 10" key="1">
    <citation type="submission" date="2019-02" db="EMBL/GenBank/DDBJ databases">
        <title>Deep-cultivation of Planctomycetes and their phenomic and genomic characterization uncovers novel biology.</title>
        <authorList>
            <person name="Wiegand S."/>
            <person name="Jogler M."/>
            <person name="Boedeker C."/>
            <person name="Pinto D."/>
            <person name="Vollmers J."/>
            <person name="Rivas-Marin E."/>
            <person name="Kohn T."/>
            <person name="Peeters S.H."/>
            <person name="Heuer A."/>
            <person name="Rast P."/>
            <person name="Oberbeckmann S."/>
            <person name="Bunk B."/>
            <person name="Jeske O."/>
            <person name="Meyerdierks A."/>
            <person name="Storesund J.E."/>
            <person name="Kallscheuer N."/>
            <person name="Luecker S."/>
            <person name="Lage O.M."/>
            <person name="Pohl T."/>
            <person name="Merkel B.J."/>
            <person name="Hornburger P."/>
            <person name="Mueller R.-W."/>
            <person name="Bruemmer F."/>
            <person name="Labrenz M."/>
            <person name="Spormann A.M."/>
            <person name="Op den Camp H."/>
            <person name="Overmann J."/>
            <person name="Amann R."/>
            <person name="Jetten M.S.M."/>
            <person name="Mascher T."/>
            <person name="Medema M.H."/>
            <person name="Devos D.P."/>
            <person name="Kaster A.-K."/>
            <person name="Ovreas L."/>
            <person name="Rohde M."/>
            <person name="Galperin M.Y."/>
            <person name="Jogler C."/>
        </authorList>
    </citation>
    <scope>NUCLEOTIDE SEQUENCE [LARGE SCALE GENOMIC DNA]</scope>
    <source>
        <strain evidence="9 10">ElP</strain>
        <plasmid evidence="10">pelp_2</plasmid>
    </source>
</reference>
<dbReference type="Pfam" id="PF12704">
    <property type="entry name" value="MacB_PCD"/>
    <property type="match status" value="1"/>
</dbReference>
<dbReference type="GO" id="GO:0005886">
    <property type="term" value="C:plasma membrane"/>
    <property type="evidence" value="ECO:0007669"/>
    <property type="project" value="UniProtKB-SubCell"/>
</dbReference>
<dbReference type="EC" id="3.6.3.-" evidence="9"/>
<protein>
    <submittedName>
        <fullName evidence="9">Macrolide export ATP-binding/permease protein MacB</fullName>
        <ecNumber evidence="9">3.6.3.-</ecNumber>
    </submittedName>
</protein>
<keyword evidence="5 6" id="KW-0472">Membrane</keyword>
<evidence type="ECO:0000256" key="6">
    <source>
        <dbReference type="SAM" id="Phobius"/>
    </source>
</evidence>
<evidence type="ECO:0000259" key="8">
    <source>
        <dbReference type="Pfam" id="PF12704"/>
    </source>
</evidence>
<comment type="subcellular location">
    <subcellularLocation>
        <location evidence="1">Cell membrane</location>
        <topology evidence="1">Multi-pass membrane protein</topology>
    </subcellularLocation>
</comment>
<feature type="transmembrane region" description="Helical" evidence="6">
    <location>
        <begin position="301"/>
        <end position="328"/>
    </location>
</feature>
<evidence type="ECO:0000256" key="5">
    <source>
        <dbReference type="ARBA" id="ARBA00023136"/>
    </source>
</evidence>
<feature type="transmembrane region" description="Helical" evidence="6">
    <location>
        <begin position="348"/>
        <end position="370"/>
    </location>
</feature>
<gene>
    <name evidence="9" type="primary">macB</name>
    <name evidence="9" type="ORF">ElP_73140</name>
</gene>
<keyword evidence="9" id="KW-0378">Hydrolase</keyword>
<geneLocation type="plasmid" evidence="10">
    <name>pelp_2</name>
</geneLocation>
<evidence type="ECO:0000256" key="3">
    <source>
        <dbReference type="ARBA" id="ARBA00022692"/>
    </source>
</evidence>
<evidence type="ECO:0000256" key="4">
    <source>
        <dbReference type="ARBA" id="ARBA00022989"/>
    </source>
</evidence>
<dbReference type="GO" id="GO:0016787">
    <property type="term" value="F:hydrolase activity"/>
    <property type="evidence" value="ECO:0007669"/>
    <property type="project" value="UniProtKB-KW"/>
</dbReference>
<keyword evidence="9" id="KW-0614">Plasmid</keyword>
<dbReference type="PANTHER" id="PTHR43738">
    <property type="entry name" value="ABC TRANSPORTER, MEMBRANE PROTEIN"/>
    <property type="match status" value="1"/>
</dbReference>
<keyword evidence="10" id="KW-1185">Reference proteome</keyword>
<dbReference type="InterPro" id="IPR003838">
    <property type="entry name" value="ABC3_permease_C"/>
</dbReference>
<dbReference type="RefSeq" id="WP_145279583.1">
    <property type="nucleotide sequence ID" value="NZ_CP036428.1"/>
</dbReference>
<evidence type="ECO:0000313" key="9">
    <source>
        <dbReference type="EMBL" id="QDV39348.1"/>
    </source>
</evidence>
<dbReference type="Pfam" id="PF02687">
    <property type="entry name" value="FtsX"/>
    <property type="match status" value="1"/>
</dbReference>
<sequence length="387" mass="41363">MIPIKYNVRNLRVRWATTLLAVLATGLVVWSSCVLFGFIDGLQHSLDVSGDPLDLIVLRNGSTTDVNSGFEAAKADELANLDGVARDANGSLLAAPEVVTIPIVERRDGSRANVTLRGVVPASRALRPAFTIVRGRDLEPGKGECLASVNLSRRFKGAGLGEEFRISSNESYRVVGIFTAGGSAAESEIWADIGDLRRNTGREGSVSCVQFRAASAADRDRLRATIRDDERFGLLAMDEVDYFQSQTESGAFLKAAGILIALLLSIGAMFASANTMFSAVKSRSREIGTMRALGFRGRDILASFLSESLLLCLLGGALGLLATLPLSNLTFGTSNFSTFSEVTINFRFGPWVLGGALVMTAAMGLFGGLFPAVRAVRMNVIDALREV</sequence>
<keyword evidence="4 6" id="KW-1133">Transmembrane helix</keyword>
<dbReference type="KEGG" id="tpla:ElP_73140"/>
<keyword evidence="3 6" id="KW-0812">Transmembrane</keyword>
<name>A0A518HEU0_9BACT</name>
<dbReference type="GO" id="GO:0005524">
    <property type="term" value="F:ATP binding"/>
    <property type="evidence" value="ECO:0007669"/>
    <property type="project" value="UniProtKB-KW"/>
</dbReference>
<evidence type="ECO:0000259" key="7">
    <source>
        <dbReference type="Pfam" id="PF02687"/>
    </source>
</evidence>
<dbReference type="OrthoDB" id="241967at2"/>
<keyword evidence="9" id="KW-0067">ATP-binding</keyword>